<reference evidence="1 2" key="1">
    <citation type="submission" date="2015-09" db="EMBL/GenBank/DDBJ databases">
        <title>Trachymyrmex cornetzi WGS genome.</title>
        <authorList>
            <person name="Nygaard S."/>
            <person name="Hu H."/>
            <person name="Boomsma J."/>
            <person name="Zhang G."/>
        </authorList>
    </citation>
    <scope>NUCLEOTIDE SEQUENCE [LARGE SCALE GENOMIC DNA]</scope>
    <source>
        <strain evidence="1">Tcor2-1</strain>
        <tissue evidence="1">Whole body</tissue>
    </source>
</reference>
<protein>
    <submittedName>
        <fullName evidence="1">Uncharacterized protein</fullName>
    </submittedName>
</protein>
<accession>A0A195E6B7</accession>
<dbReference type="Proteomes" id="UP000078492">
    <property type="component" value="Unassembled WGS sequence"/>
</dbReference>
<dbReference type="AlphaFoldDB" id="A0A195E6B7"/>
<organism evidence="1 2">
    <name type="scientific">Trachymyrmex cornetzi</name>
    <dbReference type="NCBI Taxonomy" id="471704"/>
    <lineage>
        <taxon>Eukaryota</taxon>
        <taxon>Metazoa</taxon>
        <taxon>Ecdysozoa</taxon>
        <taxon>Arthropoda</taxon>
        <taxon>Hexapoda</taxon>
        <taxon>Insecta</taxon>
        <taxon>Pterygota</taxon>
        <taxon>Neoptera</taxon>
        <taxon>Endopterygota</taxon>
        <taxon>Hymenoptera</taxon>
        <taxon>Apocrita</taxon>
        <taxon>Aculeata</taxon>
        <taxon>Formicoidea</taxon>
        <taxon>Formicidae</taxon>
        <taxon>Myrmicinae</taxon>
        <taxon>Trachymyrmex</taxon>
    </lineage>
</organism>
<proteinExistence type="predicted"/>
<gene>
    <name evidence="1" type="ORF">ALC57_06624</name>
</gene>
<sequence length="126" mass="13606">MREIYLGGFAGGSVWLLHSESERAVFLKVVIIRGGFGGPCSPLSLMVVAKFGCRIVCPFCAMSTHRDSVVATLGCDNRLKSSSVCVLLGSCGFECCLCKSTLPGGVRPYVSSWRRSFGWEVTSGWE</sequence>
<keyword evidence="2" id="KW-1185">Reference proteome</keyword>
<evidence type="ECO:0000313" key="2">
    <source>
        <dbReference type="Proteomes" id="UP000078492"/>
    </source>
</evidence>
<name>A0A195E6B7_9HYME</name>
<dbReference type="EMBL" id="KQ979568">
    <property type="protein sequence ID" value="KYN20718.1"/>
    <property type="molecule type" value="Genomic_DNA"/>
</dbReference>
<evidence type="ECO:0000313" key="1">
    <source>
        <dbReference type="EMBL" id="KYN20718.1"/>
    </source>
</evidence>